<dbReference type="KEGG" id="rho:RHOM_05515"/>
<keyword evidence="1" id="KW-0472">Membrane</keyword>
<dbReference type="HOGENOM" id="CLU_2865038_0_0_9"/>
<evidence type="ECO:0000313" key="3">
    <source>
        <dbReference type="Proteomes" id="UP000008178"/>
    </source>
</evidence>
<organism evidence="2 3">
    <name type="scientific">Roseburia hominis (strain DSM 16839 / JCM 17582 / NCIMB 14029 / A2-183)</name>
    <dbReference type="NCBI Taxonomy" id="585394"/>
    <lineage>
        <taxon>Bacteria</taxon>
        <taxon>Bacillati</taxon>
        <taxon>Bacillota</taxon>
        <taxon>Clostridia</taxon>
        <taxon>Lachnospirales</taxon>
        <taxon>Lachnospiraceae</taxon>
        <taxon>Roseburia</taxon>
    </lineage>
</organism>
<keyword evidence="3" id="KW-1185">Reference proteome</keyword>
<dbReference type="EMBL" id="CP003040">
    <property type="protein sequence ID" value="AEN96222.1"/>
    <property type="molecule type" value="Genomic_DNA"/>
</dbReference>
<name>G2T2J9_ROSHA</name>
<dbReference type="Proteomes" id="UP000008178">
    <property type="component" value="Chromosome"/>
</dbReference>
<dbReference type="STRING" id="585394.RHOM_05515"/>
<gene>
    <name evidence="2" type="ordered locus">RHOM_05515</name>
</gene>
<dbReference type="AlphaFoldDB" id="G2T2J9"/>
<evidence type="ECO:0000256" key="1">
    <source>
        <dbReference type="SAM" id="Phobius"/>
    </source>
</evidence>
<protein>
    <submittedName>
        <fullName evidence="2">Uncharacterized protein</fullName>
    </submittedName>
</protein>
<evidence type="ECO:0000313" key="2">
    <source>
        <dbReference type="EMBL" id="AEN96222.1"/>
    </source>
</evidence>
<proteinExistence type="predicted"/>
<dbReference type="BioCyc" id="RHOM585394:G1H02-1116-MONOMER"/>
<accession>G2T2J9</accession>
<keyword evidence="1" id="KW-1133">Transmembrane helix</keyword>
<keyword evidence="1" id="KW-0812">Transmembrane</keyword>
<reference evidence="2 3" key="1">
    <citation type="journal article" date="2015" name="Genome Announc.">
        <title>Complete genome sequence of the human gut symbiont Roseburia hominis.</title>
        <authorList>
            <person name="Travis A.J."/>
            <person name="Kelly D."/>
            <person name="Flint H.J."/>
            <person name="Aminov R.I."/>
        </authorList>
    </citation>
    <scope>NUCLEOTIDE SEQUENCE [LARGE SCALE GENOMIC DNA]</scope>
    <source>
        <strain evidence="3">DSM 16839 / JCM 17582 / NCIMB 14029 / A2-183</strain>
    </source>
</reference>
<sequence>MEEIREFCFKEFAAVCLFWNFFVLWLLIILLIKAKCDMLIAAVPFLERNVRTSCMESLPGGYSY</sequence>
<feature type="transmembrane region" description="Helical" evidence="1">
    <location>
        <begin position="12"/>
        <end position="32"/>
    </location>
</feature>